<gene>
    <name evidence="1" type="ORF">IAC13_08535</name>
</gene>
<organism evidence="1 2">
    <name type="scientific">Candidatus Scybalomonas excrementavium</name>
    <dbReference type="NCBI Taxonomy" id="2840943"/>
    <lineage>
        <taxon>Bacteria</taxon>
        <taxon>Bacillati</taxon>
        <taxon>Bacillota</taxon>
        <taxon>Clostridia</taxon>
        <taxon>Lachnospirales</taxon>
        <taxon>Lachnospiraceae</taxon>
        <taxon>Lachnospiraceae incertae sedis</taxon>
        <taxon>Candidatus Scybalomonas</taxon>
    </lineage>
</organism>
<reference evidence="1" key="2">
    <citation type="journal article" date="2021" name="PeerJ">
        <title>Extensive microbial diversity within the chicken gut microbiome revealed by metagenomics and culture.</title>
        <authorList>
            <person name="Gilroy R."/>
            <person name="Ravi A."/>
            <person name="Getino M."/>
            <person name="Pursley I."/>
            <person name="Horton D.L."/>
            <person name="Alikhan N.F."/>
            <person name="Baker D."/>
            <person name="Gharbi K."/>
            <person name="Hall N."/>
            <person name="Watson M."/>
            <person name="Adriaenssens E.M."/>
            <person name="Foster-Nyarko E."/>
            <person name="Jarju S."/>
            <person name="Secka A."/>
            <person name="Antonio M."/>
            <person name="Oren A."/>
            <person name="Chaudhuri R.R."/>
            <person name="La Ragione R."/>
            <person name="Hildebrand F."/>
            <person name="Pallen M.J."/>
        </authorList>
    </citation>
    <scope>NUCLEOTIDE SEQUENCE</scope>
    <source>
        <strain evidence="1">E3-2379</strain>
    </source>
</reference>
<dbReference type="InterPro" id="IPR043779">
    <property type="entry name" value="DUF5721"/>
</dbReference>
<dbReference type="Pfam" id="PF18988">
    <property type="entry name" value="DUF5721"/>
    <property type="match status" value="1"/>
</dbReference>
<sequence length="166" mass="19323">MLSIKIVDVKHFMNLLLKEDTFDRFLLNEATVKTGVSYIIDGKINTNFYDTEEQEAIGVRTHCYFAEQRPFLFSLMKGKKVPLSFRIVFMLAPANVQKLLELNQFSFQASDINGLFLNLHFEQGVLTCTSGSSLRIFTLDKTLDQVWEHYLKAFFKKHQIPFEELE</sequence>
<evidence type="ECO:0000313" key="2">
    <source>
        <dbReference type="Proteomes" id="UP000823618"/>
    </source>
</evidence>
<accession>A0A9D9I1N7</accession>
<evidence type="ECO:0000313" key="1">
    <source>
        <dbReference type="EMBL" id="MBO8463962.1"/>
    </source>
</evidence>
<dbReference type="Proteomes" id="UP000823618">
    <property type="component" value="Unassembled WGS sequence"/>
</dbReference>
<protein>
    <submittedName>
        <fullName evidence="1">Uncharacterized protein</fullName>
    </submittedName>
</protein>
<proteinExistence type="predicted"/>
<name>A0A9D9I1N7_9FIRM</name>
<dbReference type="EMBL" id="JADIML010000235">
    <property type="protein sequence ID" value="MBO8463962.1"/>
    <property type="molecule type" value="Genomic_DNA"/>
</dbReference>
<reference evidence="1" key="1">
    <citation type="submission" date="2020-10" db="EMBL/GenBank/DDBJ databases">
        <authorList>
            <person name="Gilroy R."/>
        </authorList>
    </citation>
    <scope>NUCLEOTIDE SEQUENCE</scope>
    <source>
        <strain evidence="1">E3-2379</strain>
    </source>
</reference>
<dbReference type="AlphaFoldDB" id="A0A9D9I1N7"/>
<comment type="caution">
    <text evidence="1">The sequence shown here is derived from an EMBL/GenBank/DDBJ whole genome shotgun (WGS) entry which is preliminary data.</text>
</comment>